<keyword evidence="3" id="KW-1185">Reference proteome</keyword>
<protein>
    <submittedName>
        <fullName evidence="2">Uncharacterized protein</fullName>
    </submittedName>
</protein>
<dbReference type="Proteomes" id="UP000556329">
    <property type="component" value="Unassembled WGS sequence"/>
</dbReference>
<gene>
    <name evidence="2" type="ORF">HNQ71_002506</name>
</gene>
<name>A0A841P8I7_9HYPH</name>
<reference evidence="2 3" key="1">
    <citation type="submission" date="2020-08" db="EMBL/GenBank/DDBJ databases">
        <title>Genomic Encyclopedia of Type Strains, Phase IV (KMG-IV): sequencing the most valuable type-strain genomes for metagenomic binning, comparative biology and taxonomic classification.</title>
        <authorList>
            <person name="Goeker M."/>
        </authorList>
    </citation>
    <scope>NUCLEOTIDE SEQUENCE [LARGE SCALE GENOMIC DNA]</scope>
    <source>
        <strain evidence="2 3">DSM 100039</strain>
    </source>
</reference>
<proteinExistence type="predicted"/>
<evidence type="ECO:0000313" key="3">
    <source>
        <dbReference type="Proteomes" id="UP000556329"/>
    </source>
</evidence>
<evidence type="ECO:0000313" key="2">
    <source>
        <dbReference type="EMBL" id="MBB6409841.1"/>
    </source>
</evidence>
<accession>A0A841P8I7</accession>
<feature type="compositionally biased region" description="Basic and acidic residues" evidence="1">
    <location>
        <begin position="28"/>
        <end position="53"/>
    </location>
</feature>
<feature type="region of interest" description="Disordered" evidence="1">
    <location>
        <begin position="14"/>
        <end position="62"/>
    </location>
</feature>
<dbReference type="AlphaFoldDB" id="A0A841P8I7"/>
<organism evidence="2 3">
    <name type="scientific">Mesorhizobium sangaii</name>
    <dbReference type="NCBI Taxonomy" id="505389"/>
    <lineage>
        <taxon>Bacteria</taxon>
        <taxon>Pseudomonadati</taxon>
        <taxon>Pseudomonadota</taxon>
        <taxon>Alphaproteobacteria</taxon>
        <taxon>Hyphomicrobiales</taxon>
        <taxon>Phyllobacteriaceae</taxon>
        <taxon>Mesorhizobium</taxon>
    </lineage>
</organism>
<sequence length="62" mass="7201">MPNRFDIFITRLETKSTRNGVPLSQVGDQHRARRDKDDAKPVRSGESHAEKDRAKHRHKHDA</sequence>
<comment type="caution">
    <text evidence="2">The sequence shown here is derived from an EMBL/GenBank/DDBJ whole genome shotgun (WGS) entry which is preliminary data.</text>
</comment>
<evidence type="ECO:0000256" key="1">
    <source>
        <dbReference type="SAM" id="MobiDB-lite"/>
    </source>
</evidence>
<dbReference type="EMBL" id="JACHEF010000002">
    <property type="protein sequence ID" value="MBB6409841.1"/>
    <property type="molecule type" value="Genomic_DNA"/>
</dbReference>